<evidence type="ECO:0000313" key="4">
    <source>
        <dbReference type="Proteomes" id="UP001143463"/>
    </source>
</evidence>
<proteinExistence type="predicted"/>
<dbReference type="Pfam" id="PF03537">
    <property type="entry name" value="Glyco_hydro_114"/>
    <property type="match status" value="1"/>
</dbReference>
<dbReference type="Gene3D" id="3.20.20.70">
    <property type="entry name" value="Aldolase class I"/>
    <property type="match status" value="1"/>
</dbReference>
<dbReference type="PROSITE" id="PS51257">
    <property type="entry name" value="PROKAR_LIPOPROTEIN"/>
    <property type="match status" value="1"/>
</dbReference>
<organism evidence="3 4">
    <name type="scientific">Pseudonocardia halophobica</name>
    <dbReference type="NCBI Taxonomy" id="29401"/>
    <lineage>
        <taxon>Bacteria</taxon>
        <taxon>Bacillati</taxon>
        <taxon>Actinomycetota</taxon>
        <taxon>Actinomycetes</taxon>
        <taxon>Pseudonocardiales</taxon>
        <taxon>Pseudonocardiaceae</taxon>
        <taxon>Pseudonocardia</taxon>
    </lineage>
</organism>
<feature type="domain" description="Glycoside-hydrolase family GH114 TIM-barrel" evidence="2">
    <location>
        <begin position="56"/>
        <end position="272"/>
    </location>
</feature>
<dbReference type="PANTHER" id="PTHR35273:SF2">
    <property type="entry name" value="ALPHA-GALACTOSIDASE"/>
    <property type="match status" value="1"/>
</dbReference>
<gene>
    <name evidence="3" type="ORF">GCM10017577_62090</name>
</gene>
<dbReference type="PANTHER" id="PTHR35273">
    <property type="entry name" value="ALPHA-1,4 POLYGALACTOSAMINIDASE, PUTATIVE (AFU_ORTHOLOGUE AFUA_3G07890)-RELATED"/>
    <property type="match status" value="1"/>
</dbReference>
<feature type="region of interest" description="Disordered" evidence="1">
    <location>
        <begin position="33"/>
        <end position="55"/>
    </location>
</feature>
<comment type="caution">
    <text evidence="3">The sequence shown here is derived from an EMBL/GenBank/DDBJ whole genome shotgun (WGS) entry which is preliminary data.</text>
</comment>
<evidence type="ECO:0000313" key="3">
    <source>
        <dbReference type="EMBL" id="GLL15060.1"/>
    </source>
</evidence>
<keyword evidence="4" id="KW-1185">Reference proteome</keyword>
<dbReference type="EMBL" id="BSFQ01000040">
    <property type="protein sequence ID" value="GLL15060.1"/>
    <property type="molecule type" value="Genomic_DNA"/>
</dbReference>
<evidence type="ECO:0000256" key="1">
    <source>
        <dbReference type="SAM" id="MobiDB-lite"/>
    </source>
</evidence>
<dbReference type="SUPFAM" id="SSF51445">
    <property type="entry name" value="(Trans)glycosidases"/>
    <property type="match status" value="1"/>
</dbReference>
<dbReference type="InterPro" id="IPR013785">
    <property type="entry name" value="Aldolase_TIM"/>
</dbReference>
<protein>
    <submittedName>
        <fullName evidence="3">Endo alpha-1,4 polygalactosaminidase</fullName>
    </submittedName>
</protein>
<dbReference type="Proteomes" id="UP001143463">
    <property type="component" value="Unassembled WGS sequence"/>
</dbReference>
<reference evidence="3" key="2">
    <citation type="submission" date="2023-01" db="EMBL/GenBank/DDBJ databases">
        <authorList>
            <person name="Sun Q."/>
            <person name="Evtushenko L."/>
        </authorList>
    </citation>
    <scope>NUCLEOTIDE SEQUENCE</scope>
    <source>
        <strain evidence="3">VKM Ac-1069</strain>
    </source>
</reference>
<accession>A0A9W6L9B1</accession>
<dbReference type="InterPro" id="IPR017853">
    <property type="entry name" value="GH"/>
</dbReference>
<dbReference type="RefSeq" id="WP_197040869.1">
    <property type="nucleotide sequence ID" value="NZ_BAAAUZ010000041.1"/>
</dbReference>
<name>A0A9W6L9B1_9PSEU</name>
<dbReference type="InterPro" id="IPR004352">
    <property type="entry name" value="GH114_TIM-barrel"/>
</dbReference>
<evidence type="ECO:0000259" key="2">
    <source>
        <dbReference type="Pfam" id="PF03537"/>
    </source>
</evidence>
<reference evidence="3" key="1">
    <citation type="journal article" date="2014" name="Int. J. Syst. Evol. Microbiol.">
        <title>Complete genome sequence of Corynebacterium casei LMG S-19264T (=DSM 44701T), isolated from a smear-ripened cheese.</title>
        <authorList>
            <consortium name="US DOE Joint Genome Institute (JGI-PGF)"/>
            <person name="Walter F."/>
            <person name="Albersmeier A."/>
            <person name="Kalinowski J."/>
            <person name="Ruckert C."/>
        </authorList>
    </citation>
    <scope>NUCLEOTIDE SEQUENCE</scope>
    <source>
        <strain evidence="3">VKM Ac-1069</strain>
    </source>
</reference>
<sequence length="280" mass="30397">MNAPGREGAALVRMLRRLAGVAASIAVSAACSIGSGPTPEATPESASEPGTGGDTRWQYQLQGAVDTSVPARTFVIDLFDTPESVVEELKAGGRTVICYVNVGASEDWRADSAALPAEVRGTELADWPGEFWYDVRRADLLEPFLASRFDLCREKGFDGVEADNVDGWTNDSGFDLTAEDQLAYNRLVARLAHERSLTIGLKNDLDQVAELEPDFDFAVNEQCAQYDECDKLEPFVRAGKPVLHVEYGLGTGAFCAETTGMGFESIRKPRELTVPREPCP</sequence>
<dbReference type="AlphaFoldDB" id="A0A9W6L9B1"/>